<evidence type="ECO:0000256" key="4">
    <source>
        <dbReference type="ARBA" id="ARBA00022723"/>
    </source>
</evidence>
<protein>
    <recommendedName>
        <fullName evidence="9">CRISPR-associated endoribonuclease Cas2</fullName>
        <ecNumber evidence="9">3.1.-.-</ecNumber>
    </recommendedName>
</protein>
<dbReference type="PANTHER" id="PTHR34405">
    <property type="entry name" value="CRISPR-ASSOCIATED ENDORIBONUCLEASE CAS2"/>
    <property type="match status" value="1"/>
</dbReference>
<proteinExistence type="inferred from homology"/>
<keyword evidence="7 9" id="KW-0460">Magnesium</keyword>
<keyword evidence="3 9" id="KW-0540">Nuclease</keyword>
<keyword evidence="5 9" id="KW-0255">Endonuclease</keyword>
<accession>A0A5R9GNR9</accession>
<evidence type="ECO:0000256" key="3">
    <source>
        <dbReference type="ARBA" id="ARBA00022722"/>
    </source>
</evidence>
<keyword evidence="8 9" id="KW-0051">Antiviral defense</keyword>
<dbReference type="GO" id="GO:0016787">
    <property type="term" value="F:hydrolase activity"/>
    <property type="evidence" value="ECO:0007669"/>
    <property type="project" value="UniProtKB-KW"/>
</dbReference>
<evidence type="ECO:0000256" key="5">
    <source>
        <dbReference type="ARBA" id="ARBA00022759"/>
    </source>
</evidence>
<dbReference type="EMBL" id="VBRY01000005">
    <property type="protein sequence ID" value="TLS67630.1"/>
    <property type="molecule type" value="Genomic_DNA"/>
</dbReference>
<dbReference type="Gene3D" id="3.30.70.240">
    <property type="match status" value="1"/>
</dbReference>
<dbReference type="NCBIfam" id="TIGR01573">
    <property type="entry name" value="cas2"/>
    <property type="match status" value="1"/>
</dbReference>
<gene>
    <name evidence="9 11" type="primary">cas2</name>
    <name evidence="11" type="ORF">FEF65_06875</name>
</gene>
<dbReference type="PIRSF" id="PIRSF032582">
    <property type="entry name" value="Cas2"/>
    <property type="match status" value="1"/>
</dbReference>
<evidence type="ECO:0000256" key="10">
    <source>
        <dbReference type="PIRNR" id="PIRNR032582"/>
    </source>
</evidence>
<dbReference type="GO" id="GO:0046872">
    <property type="term" value="F:metal ion binding"/>
    <property type="evidence" value="ECO:0007669"/>
    <property type="project" value="UniProtKB-UniRule"/>
</dbReference>
<dbReference type="Pfam" id="PF09827">
    <property type="entry name" value="CRISPR_Cas2"/>
    <property type="match status" value="1"/>
</dbReference>
<dbReference type="PANTHER" id="PTHR34405:SF3">
    <property type="entry name" value="CRISPR-ASSOCIATED ENDORIBONUCLEASE CAS2 3"/>
    <property type="match status" value="1"/>
</dbReference>
<evidence type="ECO:0000313" key="12">
    <source>
        <dbReference type="Proteomes" id="UP000306585"/>
    </source>
</evidence>
<comment type="function">
    <text evidence="9">CRISPR (clustered regularly interspaced short palindromic repeat), is an adaptive immune system that provides protection against mobile genetic elements (viruses, transposable elements and conjugative plasmids). CRISPR clusters contain sequences complementary to antecedent mobile elements and target invading nucleic acids. CRISPR clusters are transcribed and processed into CRISPR RNA (crRNA). Functions as a ssRNA-specific endoribonuclease. Involved in the integration of spacer DNA into the CRISPR cassette.</text>
</comment>
<dbReference type="RefSeq" id="WP_138239063.1">
    <property type="nucleotide sequence ID" value="NZ_VBRY01000005.1"/>
</dbReference>
<comment type="subunit">
    <text evidence="9">Homodimer, forms a heterotetramer with a Cas1 homodimer.</text>
</comment>
<dbReference type="AlphaFoldDB" id="A0A5R9GNR9"/>
<dbReference type="GO" id="GO:0051607">
    <property type="term" value="P:defense response to virus"/>
    <property type="evidence" value="ECO:0007669"/>
    <property type="project" value="UniProtKB-UniRule"/>
</dbReference>
<evidence type="ECO:0000256" key="7">
    <source>
        <dbReference type="ARBA" id="ARBA00022842"/>
    </source>
</evidence>
<evidence type="ECO:0000256" key="9">
    <source>
        <dbReference type="HAMAP-Rule" id="MF_01471"/>
    </source>
</evidence>
<dbReference type="GO" id="GO:0043571">
    <property type="term" value="P:maintenance of CRISPR repeat elements"/>
    <property type="evidence" value="ECO:0007669"/>
    <property type="project" value="UniProtKB-UniRule"/>
</dbReference>
<dbReference type="InterPro" id="IPR019199">
    <property type="entry name" value="Virulence_VapD/CRISPR_Cas2"/>
</dbReference>
<dbReference type="EC" id="3.1.-.-" evidence="9"/>
<dbReference type="CDD" id="cd09725">
    <property type="entry name" value="Cas2_I_II_III"/>
    <property type="match status" value="1"/>
</dbReference>
<keyword evidence="12" id="KW-1185">Reference proteome</keyword>
<evidence type="ECO:0000256" key="6">
    <source>
        <dbReference type="ARBA" id="ARBA00022801"/>
    </source>
</evidence>
<sequence length="96" mass="11109">MNIVVTYDVNTETKEGRRRLRRVAKICEDYGQRVQYSVFECSVEPMQMDAMLAALSDEINTELDSLRIYRLYGQRSGAVYTLGRDSYRDFSAPLVI</sequence>
<evidence type="ECO:0000313" key="11">
    <source>
        <dbReference type="EMBL" id="TLS67630.1"/>
    </source>
</evidence>
<evidence type="ECO:0000256" key="8">
    <source>
        <dbReference type="ARBA" id="ARBA00023118"/>
    </source>
</evidence>
<organism evidence="11 12">
    <name type="scientific">Mariprofundus erugo</name>
    <dbReference type="NCBI Taxonomy" id="2528639"/>
    <lineage>
        <taxon>Bacteria</taxon>
        <taxon>Pseudomonadati</taxon>
        <taxon>Pseudomonadota</taxon>
        <taxon>Candidatius Mariprofundia</taxon>
        <taxon>Mariprofundales</taxon>
        <taxon>Mariprofundaceae</taxon>
        <taxon>Mariprofundus</taxon>
    </lineage>
</organism>
<feature type="binding site" evidence="9">
    <location>
        <position position="8"/>
    </location>
    <ligand>
        <name>Mg(2+)</name>
        <dbReference type="ChEBI" id="CHEBI:18420"/>
        <note>catalytic</note>
    </ligand>
</feature>
<dbReference type="HAMAP" id="MF_01471">
    <property type="entry name" value="Cas2"/>
    <property type="match status" value="1"/>
</dbReference>
<evidence type="ECO:0000256" key="2">
    <source>
        <dbReference type="ARBA" id="ARBA00009959"/>
    </source>
</evidence>
<dbReference type="InterPro" id="IPR021127">
    <property type="entry name" value="CRISPR_associated_Cas2"/>
</dbReference>
<keyword evidence="4 9" id="KW-0479">Metal-binding</keyword>
<dbReference type="OrthoDB" id="9798176at2"/>
<reference evidence="11 12" key="1">
    <citation type="journal article" date="2019" name="Appl. Environ. Microbiol.">
        <title>Environmental Evidence and Genomic Insight of Iron-oxidizing Bacteria Preference Towards More Corrosion Resistant Stainless Steel at Higher Salinities.</title>
        <authorList>
            <person name="Garrison C.E."/>
            <person name="Price K.A."/>
            <person name="Field E.K."/>
        </authorList>
    </citation>
    <scope>NUCLEOTIDE SEQUENCE [LARGE SCALE GENOMIC DNA]</scope>
    <source>
        <strain evidence="11 12">P3</strain>
    </source>
</reference>
<name>A0A5R9GNR9_9PROT</name>
<dbReference type="Proteomes" id="UP000306585">
    <property type="component" value="Unassembled WGS sequence"/>
</dbReference>
<dbReference type="GO" id="GO:0004521">
    <property type="term" value="F:RNA endonuclease activity"/>
    <property type="evidence" value="ECO:0007669"/>
    <property type="project" value="UniProtKB-UniRule"/>
</dbReference>
<comment type="similarity">
    <text evidence="2 9 10">Belongs to the CRISPR-associated endoribonuclease Cas2 protein family.</text>
</comment>
<comment type="caution">
    <text evidence="11">The sequence shown here is derived from an EMBL/GenBank/DDBJ whole genome shotgun (WGS) entry which is preliminary data.</text>
</comment>
<comment type="cofactor">
    <cofactor evidence="1 9">
        <name>Mg(2+)</name>
        <dbReference type="ChEBI" id="CHEBI:18420"/>
    </cofactor>
</comment>
<keyword evidence="6 9" id="KW-0378">Hydrolase</keyword>
<evidence type="ECO:0000256" key="1">
    <source>
        <dbReference type="ARBA" id="ARBA00001946"/>
    </source>
</evidence>
<dbReference type="SUPFAM" id="SSF143430">
    <property type="entry name" value="TTP0101/SSO1404-like"/>
    <property type="match status" value="1"/>
</dbReference>